<dbReference type="GO" id="GO:0009234">
    <property type="term" value="P:menaquinone biosynthetic process"/>
    <property type="evidence" value="ECO:0007669"/>
    <property type="project" value="UniProtKB-UniRule"/>
</dbReference>
<dbReference type="GO" id="GO:0009116">
    <property type="term" value="P:nucleoside metabolic process"/>
    <property type="evidence" value="ECO:0007669"/>
    <property type="project" value="InterPro"/>
</dbReference>
<dbReference type="InterPro" id="IPR000845">
    <property type="entry name" value="Nucleoside_phosphorylase_d"/>
</dbReference>
<proteinExistence type="predicted"/>
<dbReference type="NCBIfam" id="TIGR03664">
    <property type="entry name" value="fut_nucase"/>
    <property type="match status" value="1"/>
</dbReference>
<dbReference type="Proteomes" id="UP000007993">
    <property type="component" value="Unassembled WGS sequence"/>
</dbReference>
<dbReference type="AlphaFoldDB" id="K5DJZ6"/>
<evidence type="ECO:0000259" key="2">
    <source>
        <dbReference type="Pfam" id="PF01048"/>
    </source>
</evidence>
<dbReference type="Pfam" id="PF01048">
    <property type="entry name" value="PNP_UDP_1"/>
    <property type="match status" value="1"/>
</dbReference>
<dbReference type="SUPFAM" id="SSF53167">
    <property type="entry name" value="Purine and uridine phosphorylases"/>
    <property type="match status" value="1"/>
</dbReference>
<name>K5DJZ6_RHOBT</name>
<dbReference type="GO" id="GO:0019284">
    <property type="term" value="P:L-methionine salvage from S-adenosylmethionine"/>
    <property type="evidence" value="ECO:0007669"/>
    <property type="project" value="TreeGrafter"/>
</dbReference>
<dbReference type="EMBL" id="AMCW01000046">
    <property type="protein sequence ID" value="EKK02733.1"/>
    <property type="molecule type" value="Genomic_DNA"/>
</dbReference>
<dbReference type="Gene3D" id="3.40.50.1580">
    <property type="entry name" value="Nucleoside phosphorylase domain"/>
    <property type="match status" value="1"/>
</dbReference>
<feature type="domain" description="Nucleoside phosphorylase" evidence="2">
    <location>
        <begin position="38"/>
        <end position="227"/>
    </location>
</feature>
<evidence type="ECO:0000313" key="4">
    <source>
        <dbReference type="Proteomes" id="UP000007993"/>
    </source>
</evidence>
<protein>
    <recommendedName>
        <fullName evidence="1">Futalosine hydrolase</fullName>
        <ecNumber evidence="1">3.2.2.26</ecNumber>
    </recommendedName>
</protein>
<dbReference type="CDD" id="cd17766">
    <property type="entry name" value="futalosine_nucleosidase_MqnB"/>
    <property type="match status" value="1"/>
</dbReference>
<dbReference type="InterPro" id="IPR035994">
    <property type="entry name" value="Nucleoside_phosphorylase_sf"/>
</dbReference>
<dbReference type="EC" id="3.2.2.26" evidence="1"/>
<dbReference type="InterPro" id="IPR019963">
    <property type="entry name" value="FL_hydrolase_MqnB"/>
</dbReference>
<dbReference type="GO" id="GO:0005829">
    <property type="term" value="C:cytosol"/>
    <property type="evidence" value="ECO:0007669"/>
    <property type="project" value="TreeGrafter"/>
</dbReference>
<organism evidence="3 4">
    <name type="scientific">Rhodopirellula baltica SH28</name>
    <dbReference type="NCBI Taxonomy" id="993517"/>
    <lineage>
        <taxon>Bacteria</taxon>
        <taxon>Pseudomonadati</taxon>
        <taxon>Planctomycetota</taxon>
        <taxon>Planctomycetia</taxon>
        <taxon>Pirellulales</taxon>
        <taxon>Pirellulaceae</taxon>
        <taxon>Rhodopirellula</taxon>
    </lineage>
</organism>
<dbReference type="PATRIC" id="fig|993517.3.peg.2123"/>
<dbReference type="PANTHER" id="PTHR46832:SF2">
    <property type="entry name" value="FUTALOSINE HYDROLASE"/>
    <property type="match status" value="1"/>
</dbReference>
<dbReference type="GO" id="GO:0008782">
    <property type="term" value="F:adenosylhomocysteine nucleosidase activity"/>
    <property type="evidence" value="ECO:0007669"/>
    <property type="project" value="TreeGrafter"/>
</dbReference>
<comment type="caution">
    <text evidence="3">The sequence shown here is derived from an EMBL/GenBank/DDBJ whole genome shotgun (WGS) entry which is preliminary data.</text>
</comment>
<dbReference type="RefSeq" id="WP_007331795.1">
    <property type="nucleotide sequence ID" value="NZ_AMCW01000046.1"/>
</dbReference>
<evidence type="ECO:0000256" key="1">
    <source>
        <dbReference type="NCBIfam" id="TIGR03664"/>
    </source>
</evidence>
<evidence type="ECO:0000313" key="3">
    <source>
        <dbReference type="EMBL" id="EKK02733.1"/>
    </source>
</evidence>
<gene>
    <name evidence="3" type="ORF">RBSH_01960</name>
</gene>
<accession>K5DJZ6</accession>
<dbReference type="GO" id="GO:0008930">
    <property type="term" value="F:methylthioadenosine nucleosidase activity"/>
    <property type="evidence" value="ECO:0007669"/>
    <property type="project" value="TreeGrafter"/>
</dbReference>
<sequence>MADVKTTLLLIPTSGERSELLNHLDLRAVSMKGWTCELCGFGLVASAAATMRAIQSQQPARVILAGIAGGLSDAASVGSAHWFDQVICDGIGVGEGEQFASAESLGWQQWPGTDEALVPAVGDRIDLSRPKNLSGENLTAARSEANTLISVCAASSDGVMASRRGSVASTNDHDGVIAEDMEAFGVAMACQMTSTPCMVVRGISNAAGDRDHSRWQITAALRSVADRLMQSN</sequence>
<reference evidence="3 4" key="1">
    <citation type="journal article" date="2013" name="Mar. Genomics">
        <title>Expression of sulfatases in Rhodopirellula baltica and the diversity of sulfatases in the genus Rhodopirellula.</title>
        <authorList>
            <person name="Wegner C.E."/>
            <person name="Richter-Heitmann T."/>
            <person name="Klindworth A."/>
            <person name="Klockow C."/>
            <person name="Richter M."/>
            <person name="Achstetter T."/>
            <person name="Glockner F.O."/>
            <person name="Harder J."/>
        </authorList>
    </citation>
    <scope>NUCLEOTIDE SEQUENCE [LARGE SCALE GENOMIC DNA]</scope>
    <source>
        <strain evidence="3 4">SH28</strain>
    </source>
</reference>
<dbReference type="PANTHER" id="PTHR46832">
    <property type="entry name" value="5'-METHYLTHIOADENOSINE/S-ADENOSYLHOMOCYSTEINE NUCLEOSIDASE"/>
    <property type="match status" value="1"/>
</dbReference>